<dbReference type="Pfam" id="PF07576">
    <property type="entry name" value="BRAP2"/>
    <property type="match status" value="1"/>
</dbReference>
<evidence type="ECO:0000256" key="1">
    <source>
        <dbReference type="ARBA" id="ARBA00022723"/>
    </source>
</evidence>
<dbReference type="EMBL" id="MCGT01000001">
    <property type="protein sequence ID" value="ORX62973.1"/>
    <property type="molecule type" value="Genomic_DNA"/>
</dbReference>
<dbReference type="AlphaFoldDB" id="A0A1X2GY06"/>
<reference evidence="9 10" key="1">
    <citation type="submission" date="2016-07" db="EMBL/GenBank/DDBJ databases">
        <title>Pervasive Adenine N6-methylation of Active Genes in Fungi.</title>
        <authorList>
            <consortium name="DOE Joint Genome Institute"/>
            <person name="Mondo S.J."/>
            <person name="Dannebaum R.O."/>
            <person name="Kuo R.C."/>
            <person name="Labutti K."/>
            <person name="Haridas S."/>
            <person name="Kuo A."/>
            <person name="Salamov A."/>
            <person name="Ahrendt S.R."/>
            <person name="Lipzen A."/>
            <person name="Sullivan W."/>
            <person name="Andreopoulos W.B."/>
            <person name="Clum A."/>
            <person name="Lindquist E."/>
            <person name="Daum C."/>
            <person name="Ramamoorthy G.K."/>
            <person name="Gryganskyi A."/>
            <person name="Culley D."/>
            <person name="Magnuson J.K."/>
            <person name="James T.Y."/>
            <person name="O'Malley M.A."/>
            <person name="Stajich J.E."/>
            <person name="Spatafora J.W."/>
            <person name="Visel A."/>
            <person name="Grigoriev I.V."/>
        </authorList>
    </citation>
    <scope>NUCLEOTIDE SEQUENCE [LARGE SCALE GENOMIC DNA]</scope>
    <source>
        <strain evidence="9 10">NRRL 3301</strain>
    </source>
</reference>
<dbReference type="InterPro" id="IPR001607">
    <property type="entry name" value="Znf_UBP"/>
</dbReference>
<protein>
    <submittedName>
        <fullName evidence="9">Zf-UBP-domain-containing protein</fullName>
    </submittedName>
</protein>
<dbReference type="SUPFAM" id="SSF57850">
    <property type="entry name" value="RING/U-box"/>
    <property type="match status" value="2"/>
</dbReference>
<evidence type="ECO:0000259" key="8">
    <source>
        <dbReference type="PROSITE" id="PS50271"/>
    </source>
</evidence>
<dbReference type="InterPro" id="IPR011422">
    <property type="entry name" value="BRAP2/ETP1_RRM"/>
</dbReference>
<dbReference type="InterPro" id="IPR013083">
    <property type="entry name" value="Znf_RING/FYVE/PHD"/>
</dbReference>
<dbReference type="PANTHER" id="PTHR24007">
    <property type="entry name" value="BRCA1-ASSOCIATED PROTEIN"/>
    <property type="match status" value="1"/>
</dbReference>
<evidence type="ECO:0000256" key="4">
    <source>
        <dbReference type="PROSITE-ProRule" id="PRU00502"/>
    </source>
</evidence>
<feature type="domain" description="UBP-type" evidence="8">
    <location>
        <begin position="262"/>
        <end position="374"/>
    </location>
</feature>
<dbReference type="Pfam" id="PF02148">
    <property type="entry name" value="zf-UBP"/>
    <property type="match status" value="1"/>
</dbReference>
<evidence type="ECO:0000259" key="7">
    <source>
        <dbReference type="PROSITE" id="PS50089"/>
    </source>
</evidence>
<dbReference type="PROSITE" id="PS50089">
    <property type="entry name" value="ZF_RING_2"/>
    <property type="match status" value="1"/>
</dbReference>
<dbReference type="GO" id="GO:0016567">
    <property type="term" value="P:protein ubiquitination"/>
    <property type="evidence" value="ECO:0007669"/>
    <property type="project" value="TreeGrafter"/>
</dbReference>
<sequence>MYYFHLAIVFYGDDLPCLPQSIFSELPISTQDPIPELYRLSLTSAEPAIDPRIGPLQIVSMQTNQHAEMQMECGIVHLYRDNQPAPDHLLPETMAAASLLDSYDVEHQDLGLIVASLAIPTSFSIDDFMNFVHPFHDTICHYRFLRDAAPNRYLALMKFDSVLSAYQFHVKFNGRQFHGLKPEVCHTVFLASVTWQTQPAALPLLTLGTTEPQTPPSNTLELPTCPICLERLDESITEMKGFTCQHSFDCGCLTKWGHGSCRVCQWSEKPVLDDPSSAVHRRNADGWLLARYEQPLSCFVCHATERLWICLICGHVGCGRYQDAHAFVHYRETNHRFALERDTQEVWDYIGDGYVHRWIQNTVDGKLVEFPTLTSSRPPLPLSPSSSSSQPAGYHHPPDPPGKATSTTAELIPSTASASSAAHQQATPATSSKTPIPSTYPRSAAKPPAASYDDTNHSKLEAMSVEYTTLLTSQIDSQRIFYEDQLDALAQQLSQLTARQAQLQRQLDHLASQPPPQPSAETLSSQLSQLQQRHFDLDTDQTHWKFSHDAMKAKWEKEKAHTTELSNTSEELKSTLASKKTQLTDLTEEIRDMEFFIQARSTIQDTDMAGGTVETATPKRTKKTRKPGRRKP</sequence>
<evidence type="ECO:0000256" key="3">
    <source>
        <dbReference type="ARBA" id="ARBA00022833"/>
    </source>
</evidence>
<dbReference type="Gene3D" id="3.30.40.10">
    <property type="entry name" value="Zinc/RING finger domain, C3HC4 (zinc finger)"/>
    <property type="match status" value="2"/>
</dbReference>
<evidence type="ECO:0000313" key="9">
    <source>
        <dbReference type="EMBL" id="ORX62973.1"/>
    </source>
</evidence>
<evidence type="ECO:0000256" key="5">
    <source>
        <dbReference type="SAM" id="Coils"/>
    </source>
</evidence>
<dbReference type="CDD" id="cd16457">
    <property type="entry name" value="RING-H2_BRAP2"/>
    <property type="match status" value="1"/>
</dbReference>
<dbReference type="GO" id="GO:0008270">
    <property type="term" value="F:zinc ion binding"/>
    <property type="evidence" value="ECO:0007669"/>
    <property type="project" value="UniProtKB-KW"/>
</dbReference>
<organism evidence="9 10">
    <name type="scientific">Hesseltinella vesiculosa</name>
    <dbReference type="NCBI Taxonomy" id="101127"/>
    <lineage>
        <taxon>Eukaryota</taxon>
        <taxon>Fungi</taxon>
        <taxon>Fungi incertae sedis</taxon>
        <taxon>Mucoromycota</taxon>
        <taxon>Mucoromycotina</taxon>
        <taxon>Mucoromycetes</taxon>
        <taxon>Mucorales</taxon>
        <taxon>Cunninghamellaceae</taxon>
        <taxon>Hesseltinella</taxon>
    </lineage>
</organism>
<dbReference type="InterPro" id="IPR047243">
    <property type="entry name" value="RING-H2_BRAP2"/>
</dbReference>
<accession>A0A1X2GY06</accession>
<feature type="region of interest" description="Disordered" evidence="6">
    <location>
        <begin position="604"/>
        <end position="632"/>
    </location>
</feature>
<dbReference type="GO" id="GO:0007265">
    <property type="term" value="P:Ras protein signal transduction"/>
    <property type="evidence" value="ECO:0007669"/>
    <property type="project" value="TreeGrafter"/>
</dbReference>
<gene>
    <name evidence="9" type="ORF">DM01DRAFT_1297892</name>
</gene>
<feature type="coiled-coil region" evidence="5">
    <location>
        <begin position="479"/>
        <end position="513"/>
    </location>
</feature>
<keyword evidence="2 4" id="KW-0863">Zinc-finger</keyword>
<evidence type="ECO:0000256" key="6">
    <source>
        <dbReference type="SAM" id="MobiDB-lite"/>
    </source>
</evidence>
<dbReference type="GO" id="GO:0005737">
    <property type="term" value="C:cytoplasm"/>
    <property type="evidence" value="ECO:0007669"/>
    <property type="project" value="TreeGrafter"/>
</dbReference>
<dbReference type="InterPro" id="IPR001841">
    <property type="entry name" value="Znf_RING"/>
</dbReference>
<keyword evidence="3" id="KW-0862">Zinc</keyword>
<evidence type="ECO:0000313" key="10">
    <source>
        <dbReference type="Proteomes" id="UP000242146"/>
    </source>
</evidence>
<keyword evidence="1" id="KW-0479">Metal-binding</keyword>
<dbReference type="OrthoDB" id="163257at2759"/>
<name>A0A1X2GY06_9FUNG</name>
<keyword evidence="5" id="KW-0175">Coiled coil</keyword>
<dbReference type="GO" id="GO:0061630">
    <property type="term" value="F:ubiquitin protein ligase activity"/>
    <property type="evidence" value="ECO:0007669"/>
    <property type="project" value="TreeGrafter"/>
</dbReference>
<feature type="domain" description="RING-type" evidence="7">
    <location>
        <begin position="225"/>
        <end position="265"/>
    </location>
</feature>
<evidence type="ECO:0000256" key="2">
    <source>
        <dbReference type="ARBA" id="ARBA00022771"/>
    </source>
</evidence>
<keyword evidence="10" id="KW-1185">Reference proteome</keyword>
<dbReference type="PROSITE" id="PS50271">
    <property type="entry name" value="ZF_UBP"/>
    <property type="match status" value="1"/>
</dbReference>
<comment type="caution">
    <text evidence="9">The sequence shown here is derived from an EMBL/GenBank/DDBJ whole genome shotgun (WGS) entry which is preliminary data.</text>
</comment>
<feature type="compositionally biased region" description="Basic residues" evidence="6">
    <location>
        <begin position="619"/>
        <end position="632"/>
    </location>
</feature>
<dbReference type="SMART" id="SM00290">
    <property type="entry name" value="ZnF_UBP"/>
    <property type="match status" value="1"/>
</dbReference>
<dbReference type="STRING" id="101127.A0A1X2GY06"/>
<feature type="compositionally biased region" description="Low complexity" evidence="6">
    <location>
        <begin position="413"/>
        <end position="432"/>
    </location>
</feature>
<dbReference type="PANTHER" id="PTHR24007:SF7">
    <property type="entry name" value="BRCA1-ASSOCIATED PROTEIN"/>
    <property type="match status" value="1"/>
</dbReference>
<dbReference type="Proteomes" id="UP000242146">
    <property type="component" value="Unassembled WGS sequence"/>
</dbReference>
<feature type="region of interest" description="Disordered" evidence="6">
    <location>
        <begin position="376"/>
        <end position="457"/>
    </location>
</feature>
<feature type="compositionally biased region" description="Low complexity" evidence="6">
    <location>
        <begin position="376"/>
        <end position="389"/>
    </location>
</feature>
<proteinExistence type="predicted"/>